<dbReference type="Pfam" id="PF02892">
    <property type="entry name" value="zf-BED"/>
    <property type="match status" value="1"/>
</dbReference>
<evidence type="ECO:0000313" key="6">
    <source>
        <dbReference type="EMBL" id="KAL0328203.1"/>
    </source>
</evidence>
<dbReference type="GO" id="GO:0005634">
    <property type="term" value="C:nucleus"/>
    <property type="evidence" value="ECO:0007669"/>
    <property type="project" value="TreeGrafter"/>
</dbReference>
<reference evidence="6" key="1">
    <citation type="submission" date="2020-06" db="EMBL/GenBank/DDBJ databases">
        <authorList>
            <person name="Li T."/>
            <person name="Hu X."/>
            <person name="Zhang T."/>
            <person name="Song X."/>
            <person name="Zhang H."/>
            <person name="Dai N."/>
            <person name="Sheng W."/>
            <person name="Hou X."/>
            <person name="Wei L."/>
        </authorList>
    </citation>
    <scope>NUCLEOTIDE SEQUENCE</scope>
    <source>
        <strain evidence="6">KEN8</strain>
        <tissue evidence="6">Leaf</tissue>
    </source>
</reference>
<dbReference type="SMART" id="SM00614">
    <property type="entry name" value="ZnF_BED"/>
    <property type="match status" value="1"/>
</dbReference>
<accession>A0AAW2MB53</accession>
<gene>
    <name evidence="6" type="ORF">Scaly_2252900</name>
</gene>
<dbReference type="GO" id="GO:1990837">
    <property type="term" value="F:sequence-specific double-stranded DNA binding"/>
    <property type="evidence" value="ECO:0007669"/>
    <property type="project" value="TreeGrafter"/>
</dbReference>
<dbReference type="GO" id="GO:0006357">
    <property type="term" value="P:regulation of transcription by RNA polymerase II"/>
    <property type="evidence" value="ECO:0007669"/>
    <property type="project" value="TreeGrafter"/>
</dbReference>
<evidence type="ECO:0000256" key="2">
    <source>
        <dbReference type="ARBA" id="ARBA00022771"/>
    </source>
</evidence>
<evidence type="ECO:0000256" key="3">
    <source>
        <dbReference type="ARBA" id="ARBA00022833"/>
    </source>
</evidence>
<dbReference type="InterPro" id="IPR003656">
    <property type="entry name" value="Znf_BED"/>
</dbReference>
<dbReference type="PROSITE" id="PS50808">
    <property type="entry name" value="ZF_BED"/>
    <property type="match status" value="1"/>
</dbReference>
<proteinExistence type="predicted"/>
<keyword evidence="3" id="KW-0862">Zinc</keyword>
<reference evidence="6" key="2">
    <citation type="journal article" date="2024" name="Plant">
        <title>Genomic evolution and insights into agronomic trait innovations of Sesamum species.</title>
        <authorList>
            <person name="Miao H."/>
            <person name="Wang L."/>
            <person name="Qu L."/>
            <person name="Liu H."/>
            <person name="Sun Y."/>
            <person name="Le M."/>
            <person name="Wang Q."/>
            <person name="Wei S."/>
            <person name="Zheng Y."/>
            <person name="Lin W."/>
            <person name="Duan Y."/>
            <person name="Cao H."/>
            <person name="Xiong S."/>
            <person name="Wang X."/>
            <person name="Wei L."/>
            <person name="Li C."/>
            <person name="Ma Q."/>
            <person name="Ju M."/>
            <person name="Zhao R."/>
            <person name="Li G."/>
            <person name="Mu C."/>
            <person name="Tian Q."/>
            <person name="Mei H."/>
            <person name="Zhang T."/>
            <person name="Gao T."/>
            <person name="Zhang H."/>
        </authorList>
    </citation>
    <scope>NUCLEOTIDE SEQUENCE</scope>
    <source>
        <strain evidence="6">KEN8</strain>
    </source>
</reference>
<dbReference type="PANTHER" id="PTHR34396">
    <property type="entry name" value="OS03G0264950 PROTEIN-RELATED"/>
    <property type="match status" value="1"/>
</dbReference>
<evidence type="ECO:0000259" key="5">
    <source>
        <dbReference type="PROSITE" id="PS50808"/>
    </source>
</evidence>
<name>A0AAW2MB53_9LAMI</name>
<dbReference type="PANTHER" id="PTHR34396:SF27">
    <property type="entry name" value="OS08G0208700 PROTEIN"/>
    <property type="match status" value="1"/>
</dbReference>
<organism evidence="6">
    <name type="scientific">Sesamum calycinum</name>
    <dbReference type="NCBI Taxonomy" id="2727403"/>
    <lineage>
        <taxon>Eukaryota</taxon>
        <taxon>Viridiplantae</taxon>
        <taxon>Streptophyta</taxon>
        <taxon>Embryophyta</taxon>
        <taxon>Tracheophyta</taxon>
        <taxon>Spermatophyta</taxon>
        <taxon>Magnoliopsida</taxon>
        <taxon>eudicotyledons</taxon>
        <taxon>Gunneridae</taxon>
        <taxon>Pentapetalae</taxon>
        <taxon>asterids</taxon>
        <taxon>lamiids</taxon>
        <taxon>Lamiales</taxon>
        <taxon>Pedaliaceae</taxon>
        <taxon>Sesamum</taxon>
    </lineage>
</organism>
<dbReference type="InterPro" id="IPR053031">
    <property type="entry name" value="Cuticle_assoc_protein"/>
</dbReference>
<comment type="caution">
    <text evidence="6">The sequence shown here is derived from an EMBL/GenBank/DDBJ whole genome shotgun (WGS) entry which is preliminary data.</text>
</comment>
<evidence type="ECO:0000256" key="1">
    <source>
        <dbReference type="ARBA" id="ARBA00022723"/>
    </source>
</evidence>
<dbReference type="GO" id="GO:0008270">
    <property type="term" value="F:zinc ion binding"/>
    <property type="evidence" value="ECO:0007669"/>
    <property type="project" value="UniProtKB-KW"/>
</dbReference>
<dbReference type="EMBL" id="JACGWM010000014">
    <property type="protein sequence ID" value="KAL0328203.1"/>
    <property type="molecule type" value="Genomic_DNA"/>
</dbReference>
<sequence>MVGDCWTGGAGAAVGTIDYCPVSLAVGAAPDGPVSSRVGWASGSGYSGTGPTRSVSNKMVWVDRVSVTCSGTPKPDHCTSDRVRVLKSHPINLIGYPIREREKVGGGFMTNPSVEHTQTQYTALKFLRNPLLPTTTKSRSLHPLPPPTTPKVVAADPLCSSHESALSISDLFDAQGQGIHMVQNQVSDDHVDNLDFEHGCDVDKDMGMSGDEDEIPLDSKKRKKRVVTSRSPWWDHFHKFYCEKDKVQNARCKYCSREIKADPKVHGTRPLKNHFESCKNKPHEVSTNQARLSFQSIRLGEREAPLVNWRFDQERIREALSYMLVVDELPSKMVENPGFRHFMFVAYLMKTDLSKKPYDGVPIESDWNRAKLLLKFLKYFYNLTLCIFGSSYVISNIVFHEICEVDLLLKRWLNSEDLN</sequence>
<protein>
    <recommendedName>
        <fullName evidence="5">BED-type domain-containing protein</fullName>
    </recommendedName>
</protein>
<feature type="domain" description="BED-type" evidence="5">
    <location>
        <begin position="228"/>
        <end position="285"/>
    </location>
</feature>
<keyword evidence="1" id="KW-0479">Metal-binding</keyword>
<evidence type="ECO:0000256" key="4">
    <source>
        <dbReference type="PROSITE-ProRule" id="PRU00027"/>
    </source>
</evidence>
<keyword evidence="2 4" id="KW-0863">Zinc-finger</keyword>
<dbReference type="AlphaFoldDB" id="A0AAW2MB53"/>